<keyword evidence="10 13" id="KW-1133">Transmembrane helix</keyword>
<evidence type="ECO:0000256" key="7">
    <source>
        <dbReference type="ARBA" id="ARBA00022692"/>
    </source>
</evidence>
<keyword evidence="6" id="KW-0808">Transferase</keyword>
<comment type="subcellular location">
    <subcellularLocation>
        <location evidence="2">Endoplasmic reticulum membrane</location>
    </subcellularLocation>
</comment>
<dbReference type="GO" id="GO:0005789">
    <property type="term" value="C:endoplasmic reticulum membrane"/>
    <property type="evidence" value="ECO:0007669"/>
    <property type="project" value="UniProtKB-SubCell"/>
</dbReference>
<evidence type="ECO:0000256" key="10">
    <source>
        <dbReference type="ARBA" id="ARBA00022989"/>
    </source>
</evidence>
<proteinExistence type="inferred from homology"/>
<evidence type="ECO:0000256" key="9">
    <source>
        <dbReference type="ARBA" id="ARBA00022842"/>
    </source>
</evidence>
<dbReference type="PANTHER" id="PTHR21528:SF0">
    <property type="entry name" value="DEHYDRODOLICHYL DIPHOSPHATE SYNTHASE COMPLEX SUBUNIT NUS1"/>
    <property type="match status" value="1"/>
</dbReference>
<feature type="non-terminal residue" evidence="14">
    <location>
        <position position="1"/>
    </location>
</feature>
<organism evidence="14 15">
    <name type="scientific">Taxus chinensis</name>
    <name type="common">Chinese yew</name>
    <name type="synonym">Taxus wallichiana var. chinensis</name>
    <dbReference type="NCBI Taxonomy" id="29808"/>
    <lineage>
        <taxon>Eukaryota</taxon>
        <taxon>Viridiplantae</taxon>
        <taxon>Streptophyta</taxon>
        <taxon>Embryophyta</taxon>
        <taxon>Tracheophyta</taxon>
        <taxon>Spermatophyta</taxon>
        <taxon>Pinopsida</taxon>
        <taxon>Pinidae</taxon>
        <taxon>Conifers II</taxon>
        <taxon>Cupressales</taxon>
        <taxon>Taxaceae</taxon>
        <taxon>Taxus</taxon>
    </lineage>
</organism>
<evidence type="ECO:0000313" key="15">
    <source>
        <dbReference type="Proteomes" id="UP000824469"/>
    </source>
</evidence>
<dbReference type="OMA" id="GMFMECL"/>
<dbReference type="SUPFAM" id="SSF64005">
    <property type="entry name" value="Undecaprenyl diphosphate synthase"/>
    <property type="match status" value="1"/>
</dbReference>
<keyword evidence="8" id="KW-0256">Endoplasmic reticulum</keyword>
<evidence type="ECO:0000256" key="2">
    <source>
        <dbReference type="ARBA" id="ARBA00004586"/>
    </source>
</evidence>
<evidence type="ECO:0000313" key="14">
    <source>
        <dbReference type="EMBL" id="KAH9306005.1"/>
    </source>
</evidence>
<evidence type="ECO:0000256" key="12">
    <source>
        <dbReference type="ARBA" id="ARBA00047353"/>
    </source>
</evidence>
<evidence type="ECO:0000256" key="11">
    <source>
        <dbReference type="ARBA" id="ARBA00023136"/>
    </source>
</evidence>
<evidence type="ECO:0000256" key="6">
    <source>
        <dbReference type="ARBA" id="ARBA00022679"/>
    </source>
</evidence>
<comment type="similarity">
    <text evidence="4">Belongs to the UPP synthase family.</text>
</comment>
<name>A0AA38KV30_TAXCH</name>
<evidence type="ECO:0000256" key="3">
    <source>
        <dbReference type="ARBA" id="ARBA00004922"/>
    </source>
</evidence>
<keyword evidence="15" id="KW-1185">Reference proteome</keyword>
<dbReference type="EC" id="2.5.1.87" evidence="5"/>
<evidence type="ECO:0000256" key="1">
    <source>
        <dbReference type="ARBA" id="ARBA00001946"/>
    </source>
</evidence>
<reference evidence="14 15" key="1">
    <citation type="journal article" date="2021" name="Nat. Plants">
        <title>The Taxus genome provides insights into paclitaxel biosynthesis.</title>
        <authorList>
            <person name="Xiong X."/>
            <person name="Gou J."/>
            <person name="Liao Q."/>
            <person name="Li Y."/>
            <person name="Zhou Q."/>
            <person name="Bi G."/>
            <person name="Li C."/>
            <person name="Du R."/>
            <person name="Wang X."/>
            <person name="Sun T."/>
            <person name="Guo L."/>
            <person name="Liang H."/>
            <person name="Lu P."/>
            <person name="Wu Y."/>
            <person name="Zhang Z."/>
            <person name="Ro D.K."/>
            <person name="Shang Y."/>
            <person name="Huang S."/>
            <person name="Yan J."/>
        </authorList>
    </citation>
    <scope>NUCLEOTIDE SEQUENCE [LARGE SCALE GENOMIC DNA]</scope>
    <source>
        <strain evidence="14">Ta-2019</strain>
    </source>
</reference>
<evidence type="ECO:0000256" key="8">
    <source>
        <dbReference type="ARBA" id="ARBA00022824"/>
    </source>
</evidence>
<keyword evidence="11 13" id="KW-0472">Membrane</keyword>
<evidence type="ECO:0000256" key="13">
    <source>
        <dbReference type="SAM" id="Phobius"/>
    </source>
</evidence>
<protein>
    <recommendedName>
        <fullName evidence="5">ditrans,polycis-polyprenyl diphosphate synthase [(2E,6E)-farnesyldiphosphate specific]</fullName>
        <ecNumber evidence="5">2.5.1.87</ecNumber>
    </recommendedName>
</protein>
<feature type="transmembrane region" description="Helical" evidence="13">
    <location>
        <begin position="20"/>
        <end position="44"/>
    </location>
</feature>
<comment type="catalytic activity">
    <reaction evidence="12">
        <text>n isopentenyl diphosphate + (2E,6E)-farnesyl diphosphate = a di-trans,poly-cis-polyprenyl diphosphate + n diphosphate</text>
        <dbReference type="Rhea" id="RHEA:53008"/>
        <dbReference type="Rhea" id="RHEA-COMP:19494"/>
        <dbReference type="ChEBI" id="CHEBI:33019"/>
        <dbReference type="ChEBI" id="CHEBI:128769"/>
        <dbReference type="ChEBI" id="CHEBI:136960"/>
        <dbReference type="ChEBI" id="CHEBI:175763"/>
        <dbReference type="EC" id="2.5.1.87"/>
    </reaction>
</comment>
<feature type="non-terminal residue" evidence="14">
    <location>
        <position position="230"/>
    </location>
</feature>
<dbReference type="InterPro" id="IPR038887">
    <property type="entry name" value="Nus1/NgBR"/>
</dbReference>
<evidence type="ECO:0000256" key="5">
    <source>
        <dbReference type="ARBA" id="ARBA00012596"/>
    </source>
</evidence>
<gene>
    <name evidence="14" type="ORF">KI387_010409</name>
</gene>
<evidence type="ECO:0000256" key="4">
    <source>
        <dbReference type="ARBA" id="ARBA00005432"/>
    </source>
</evidence>
<comment type="cofactor">
    <cofactor evidence="1">
        <name>Mg(2+)</name>
        <dbReference type="ChEBI" id="CHEBI:18420"/>
    </cofactor>
</comment>
<dbReference type="Proteomes" id="UP000824469">
    <property type="component" value="Unassembled WGS sequence"/>
</dbReference>
<dbReference type="EMBL" id="JAHRHJ020000008">
    <property type="protein sequence ID" value="KAH9306005.1"/>
    <property type="molecule type" value="Genomic_DNA"/>
</dbReference>
<dbReference type="GO" id="GO:1904423">
    <property type="term" value="C:dehydrodolichyl diphosphate synthase complex"/>
    <property type="evidence" value="ECO:0007669"/>
    <property type="project" value="InterPro"/>
</dbReference>
<dbReference type="Gene3D" id="3.40.1180.10">
    <property type="entry name" value="Decaprenyl diphosphate synthase-like"/>
    <property type="match status" value="1"/>
</dbReference>
<keyword evidence="9" id="KW-0460">Magnesium</keyword>
<sequence>RPPASSTKRDISSYMAGLCWHILHFIVTIVVFVSFVINKLWYLMFSKVTMEKYRALRGKKPQIVGMVIESQEAEAQASKICDLLLWLSEVGVKHVSLYDMEGVLKQHRRVLEKTLDNLNKGIQFINTWEEHRKHSSNSPSLEHTTMTVELLSFCDGKEGIAKAARYLCSDTLQKIDFNGQRANLKLTEADIDRGLEATGCAGPEPDLLFVFGFTRCLLGFPAWRLRLSEI</sequence>
<keyword evidence="7 13" id="KW-0812">Transmembrane</keyword>
<accession>A0AA38KV30</accession>
<dbReference type="GO" id="GO:0045547">
    <property type="term" value="F:ditrans,polycis-polyprenyl diphosphate synthase [(2E,6E)-farnesyl diphosphate specific] activity"/>
    <property type="evidence" value="ECO:0007669"/>
    <property type="project" value="UniProtKB-EC"/>
</dbReference>
<comment type="pathway">
    <text evidence="3">Protein modification; protein glycosylation.</text>
</comment>
<dbReference type="PANTHER" id="PTHR21528">
    <property type="entry name" value="DEHYDRODOLICHYL DIPHOSPHATE SYNTHASE COMPLEX SUBUNIT NUS1"/>
    <property type="match status" value="1"/>
</dbReference>
<dbReference type="AlphaFoldDB" id="A0AA38KV30"/>
<dbReference type="InterPro" id="IPR036424">
    <property type="entry name" value="UPP_synth-like_sf"/>
</dbReference>
<comment type="caution">
    <text evidence="14">The sequence shown here is derived from an EMBL/GenBank/DDBJ whole genome shotgun (WGS) entry which is preliminary data.</text>
</comment>